<sequence>MMPFETPVDISLSTQDFLASADVKNILNTGTLLWERIFQNTSWLEFALTFNQCSPVVIGHNLSAYRPGKSSNRLYLALIANDHSGDLKYESQRFFATLQDGWTYNTDKYEVYFPFGITLNIYDVINGHDTLKLPLEKIFTNKRQGVCSEYCYYKYPAIRELQPCDIMKWDPEYRSHPHPHARLGWWNGPASKGRDIRNGCRLTLRKLDIEITYILLPECVKGKAWATIA</sequence>
<accession>A0ABR4GT42</accession>
<evidence type="ECO:0000313" key="1">
    <source>
        <dbReference type="EMBL" id="KAL2801719.1"/>
    </source>
</evidence>
<keyword evidence="2" id="KW-1185">Reference proteome</keyword>
<evidence type="ECO:0000313" key="2">
    <source>
        <dbReference type="Proteomes" id="UP001610334"/>
    </source>
</evidence>
<dbReference type="Proteomes" id="UP001610334">
    <property type="component" value="Unassembled WGS sequence"/>
</dbReference>
<dbReference type="EMBL" id="JBFXLT010000259">
    <property type="protein sequence ID" value="KAL2801719.1"/>
    <property type="molecule type" value="Genomic_DNA"/>
</dbReference>
<protein>
    <submittedName>
        <fullName evidence="1">Uncharacterized protein</fullName>
    </submittedName>
</protein>
<reference evidence="1 2" key="1">
    <citation type="submission" date="2024-07" db="EMBL/GenBank/DDBJ databases">
        <title>Section-level genome sequencing and comparative genomics of Aspergillus sections Usti and Cavernicolus.</title>
        <authorList>
            <consortium name="Lawrence Berkeley National Laboratory"/>
            <person name="Nybo J.L."/>
            <person name="Vesth T.C."/>
            <person name="Theobald S."/>
            <person name="Frisvad J.C."/>
            <person name="Larsen T.O."/>
            <person name="Kjaerboelling I."/>
            <person name="Rothschild-Mancinelli K."/>
            <person name="Lyhne E.K."/>
            <person name="Kogle M.E."/>
            <person name="Barry K."/>
            <person name="Clum A."/>
            <person name="Na H."/>
            <person name="Ledsgaard L."/>
            <person name="Lin J."/>
            <person name="Lipzen A."/>
            <person name="Kuo A."/>
            <person name="Riley R."/>
            <person name="Mondo S."/>
            <person name="Labutti K."/>
            <person name="Haridas S."/>
            <person name="Pangalinan J."/>
            <person name="Salamov A.A."/>
            <person name="Simmons B.A."/>
            <person name="Magnuson J.K."/>
            <person name="Chen J."/>
            <person name="Drula E."/>
            <person name="Henrissat B."/>
            <person name="Wiebenga A."/>
            <person name="Lubbers R.J."/>
            <person name="Gomes A.C."/>
            <person name="Makela M.R."/>
            <person name="Stajich J."/>
            <person name="Grigoriev I.V."/>
            <person name="Mortensen U.H."/>
            <person name="De Vries R.P."/>
            <person name="Baker S.E."/>
            <person name="Andersen M.R."/>
        </authorList>
    </citation>
    <scope>NUCLEOTIDE SEQUENCE [LARGE SCALE GENOMIC DNA]</scope>
    <source>
        <strain evidence="1 2">CBS 588.65</strain>
    </source>
</reference>
<organism evidence="1 2">
    <name type="scientific">Aspergillus granulosus</name>
    <dbReference type="NCBI Taxonomy" id="176169"/>
    <lineage>
        <taxon>Eukaryota</taxon>
        <taxon>Fungi</taxon>
        <taxon>Dikarya</taxon>
        <taxon>Ascomycota</taxon>
        <taxon>Pezizomycotina</taxon>
        <taxon>Eurotiomycetes</taxon>
        <taxon>Eurotiomycetidae</taxon>
        <taxon>Eurotiales</taxon>
        <taxon>Aspergillaceae</taxon>
        <taxon>Aspergillus</taxon>
        <taxon>Aspergillus subgen. Nidulantes</taxon>
    </lineage>
</organism>
<comment type="caution">
    <text evidence="1">The sequence shown here is derived from an EMBL/GenBank/DDBJ whole genome shotgun (WGS) entry which is preliminary data.</text>
</comment>
<name>A0ABR4GT42_9EURO</name>
<gene>
    <name evidence="1" type="ORF">BJX63DRAFT_441951</name>
</gene>
<proteinExistence type="predicted"/>